<dbReference type="AlphaFoldDB" id="A0A6P8HXW9"/>
<name>A0A6P8HXW9_ACTTE</name>
<evidence type="ECO:0000313" key="3">
    <source>
        <dbReference type="Proteomes" id="UP000515163"/>
    </source>
</evidence>
<protein>
    <submittedName>
        <fullName evidence="4">Countin-like protein</fullName>
    </submittedName>
</protein>
<dbReference type="GeneID" id="116294058"/>
<feature type="chain" id="PRO_5028342461" evidence="2">
    <location>
        <begin position="20"/>
        <end position="87"/>
    </location>
</feature>
<dbReference type="Proteomes" id="UP000515163">
    <property type="component" value="Unplaced"/>
</dbReference>
<feature type="compositionally biased region" description="Low complexity" evidence="1">
    <location>
        <begin position="28"/>
        <end position="87"/>
    </location>
</feature>
<sequence>MKNAVFVIYILLVANYASGGGVLPPSPQATTSAVTSTPTPTPSASSTPTPTASSTPTPTSSFSPTPASPGVASRSVTSSTHSTTASK</sequence>
<proteinExistence type="predicted"/>
<keyword evidence="2" id="KW-0732">Signal</keyword>
<gene>
    <name evidence="4" type="primary">LOC116294058</name>
</gene>
<dbReference type="InParanoid" id="A0A6P8HXW9"/>
<evidence type="ECO:0000256" key="1">
    <source>
        <dbReference type="SAM" id="MobiDB-lite"/>
    </source>
</evidence>
<accession>A0A6P8HXW9</accession>
<keyword evidence="3" id="KW-1185">Reference proteome</keyword>
<reference evidence="4" key="1">
    <citation type="submission" date="2025-08" db="UniProtKB">
        <authorList>
            <consortium name="RefSeq"/>
        </authorList>
    </citation>
    <scope>IDENTIFICATION</scope>
    <source>
        <tissue evidence="4">Tentacle</tissue>
    </source>
</reference>
<feature type="region of interest" description="Disordered" evidence="1">
    <location>
        <begin position="20"/>
        <end position="87"/>
    </location>
</feature>
<evidence type="ECO:0000313" key="4">
    <source>
        <dbReference type="RefSeq" id="XP_031557447.1"/>
    </source>
</evidence>
<dbReference type="RefSeq" id="XP_031557447.1">
    <property type="nucleotide sequence ID" value="XM_031701587.1"/>
</dbReference>
<feature type="signal peptide" evidence="2">
    <location>
        <begin position="1"/>
        <end position="19"/>
    </location>
</feature>
<dbReference type="KEGG" id="aten:116294058"/>
<evidence type="ECO:0000256" key="2">
    <source>
        <dbReference type="SAM" id="SignalP"/>
    </source>
</evidence>
<organism evidence="3 4">
    <name type="scientific">Actinia tenebrosa</name>
    <name type="common">Australian red waratah sea anemone</name>
    <dbReference type="NCBI Taxonomy" id="6105"/>
    <lineage>
        <taxon>Eukaryota</taxon>
        <taxon>Metazoa</taxon>
        <taxon>Cnidaria</taxon>
        <taxon>Anthozoa</taxon>
        <taxon>Hexacorallia</taxon>
        <taxon>Actiniaria</taxon>
        <taxon>Actiniidae</taxon>
        <taxon>Actinia</taxon>
    </lineage>
</organism>